<name>A0A6A4VFA7_AMPAM</name>
<gene>
    <name evidence="1" type="ORF">FJT64_011475</name>
</gene>
<accession>A0A6A4VFA7</accession>
<evidence type="ECO:0000313" key="1">
    <source>
        <dbReference type="EMBL" id="KAF0290264.1"/>
    </source>
</evidence>
<comment type="caution">
    <text evidence="1">The sequence shown here is derived from an EMBL/GenBank/DDBJ whole genome shotgun (WGS) entry which is preliminary data.</text>
</comment>
<keyword evidence="2" id="KW-1185">Reference proteome</keyword>
<proteinExistence type="predicted"/>
<organism evidence="1 2">
    <name type="scientific">Amphibalanus amphitrite</name>
    <name type="common">Striped barnacle</name>
    <name type="synonym">Balanus amphitrite</name>
    <dbReference type="NCBI Taxonomy" id="1232801"/>
    <lineage>
        <taxon>Eukaryota</taxon>
        <taxon>Metazoa</taxon>
        <taxon>Ecdysozoa</taxon>
        <taxon>Arthropoda</taxon>
        <taxon>Crustacea</taxon>
        <taxon>Multicrustacea</taxon>
        <taxon>Cirripedia</taxon>
        <taxon>Thoracica</taxon>
        <taxon>Thoracicalcarea</taxon>
        <taxon>Balanomorpha</taxon>
        <taxon>Balanoidea</taxon>
        <taxon>Balanidae</taxon>
        <taxon>Amphibalaninae</taxon>
        <taxon>Amphibalanus</taxon>
    </lineage>
</organism>
<dbReference type="AlphaFoldDB" id="A0A6A4VFA7"/>
<reference evidence="1 2" key="1">
    <citation type="submission" date="2019-07" db="EMBL/GenBank/DDBJ databases">
        <title>Draft genome assembly of a fouling barnacle, Amphibalanus amphitrite (Darwin, 1854): The first reference genome for Thecostraca.</title>
        <authorList>
            <person name="Kim W."/>
        </authorList>
    </citation>
    <scope>NUCLEOTIDE SEQUENCE [LARGE SCALE GENOMIC DNA]</scope>
    <source>
        <strain evidence="1">SNU_AA5</strain>
        <tissue evidence="1">Soma without cirri and trophi</tissue>
    </source>
</reference>
<evidence type="ECO:0000313" key="2">
    <source>
        <dbReference type="Proteomes" id="UP000440578"/>
    </source>
</evidence>
<sequence>MVRDGFEVTVLDIPGRAVEGTKLECLWVRVRIGSRRVTVCSLYRPPVQTSARVAAGIDELERRGSDTGQVAAPGEWVRTYGGSVRLRTESLERLEQQAGGLQSAQRAVDNAYSFV</sequence>
<dbReference type="EMBL" id="VIIS01001967">
    <property type="protein sequence ID" value="KAF0290264.1"/>
    <property type="molecule type" value="Genomic_DNA"/>
</dbReference>
<protein>
    <submittedName>
        <fullName evidence="1">Uncharacterized protein</fullName>
    </submittedName>
</protein>
<dbReference type="Proteomes" id="UP000440578">
    <property type="component" value="Unassembled WGS sequence"/>
</dbReference>